<gene>
    <name evidence="2" type="ORF">PoB_001842600</name>
</gene>
<dbReference type="AlphaFoldDB" id="A0AAV3Z7R6"/>
<proteinExistence type="predicted"/>
<reference evidence="2 3" key="1">
    <citation type="journal article" date="2021" name="Elife">
        <title>Chloroplast acquisition without the gene transfer in kleptoplastic sea slugs, Plakobranchus ocellatus.</title>
        <authorList>
            <person name="Maeda T."/>
            <person name="Takahashi S."/>
            <person name="Yoshida T."/>
            <person name="Shimamura S."/>
            <person name="Takaki Y."/>
            <person name="Nagai Y."/>
            <person name="Toyoda A."/>
            <person name="Suzuki Y."/>
            <person name="Arimoto A."/>
            <person name="Ishii H."/>
            <person name="Satoh N."/>
            <person name="Nishiyama T."/>
            <person name="Hasebe M."/>
            <person name="Maruyama T."/>
            <person name="Minagawa J."/>
            <person name="Obokata J."/>
            <person name="Shigenobu S."/>
        </authorList>
    </citation>
    <scope>NUCLEOTIDE SEQUENCE [LARGE SCALE GENOMIC DNA]</scope>
</reference>
<feature type="compositionally biased region" description="Basic and acidic residues" evidence="1">
    <location>
        <begin position="1"/>
        <end position="13"/>
    </location>
</feature>
<comment type="caution">
    <text evidence="2">The sequence shown here is derived from an EMBL/GenBank/DDBJ whole genome shotgun (WGS) entry which is preliminary data.</text>
</comment>
<evidence type="ECO:0000313" key="3">
    <source>
        <dbReference type="Proteomes" id="UP000735302"/>
    </source>
</evidence>
<name>A0AAV3Z7R6_9GAST</name>
<evidence type="ECO:0000256" key="1">
    <source>
        <dbReference type="SAM" id="MobiDB-lite"/>
    </source>
</evidence>
<sequence length="121" mass="13431">MHPPDGPHGRDGITGDLRLSGPPSGQGAGSGARTHHRRVPADLRVDSQATVLQTPPSTEMRFRLEVLLALRKCYDKYLGHPKLCDDSIQQSLVERPSALISPKLDDFPWPRDPVIDWYQVA</sequence>
<protein>
    <submittedName>
        <fullName evidence="2">Uncharacterized protein</fullName>
    </submittedName>
</protein>
<organism evidence="2 3">
    <name type="scientific">Plakobranchus ocellatus</name>
    <dbReference type="NCBI Taxonomy" id="259542"/>
    <lineage>
        <taxon>Eukaryota</taxon>
        <taxon>Metazoa</taxon>
        <taxon>Spiralia</taxon>
        <taxon>Lophotrochozoa</taxon>
        <taxon>Mollusca</taxon>
        <taxon>Gastropoda</taxon>
        <taxon>Heterobranchia</taxon>
        <taxon>Euthyneura</taxon>
        <taxon>Panpulmonata</taxon>
        <taxon>Sacoglossa</taxon>
        <taxon>Placobranchoidea</taxon>
        <taxon>Plakobranchidae</taxon>
        <taxon>Plakobranchus</taxon>
    </lineage>
</organism>
<dbReference type="EMBL" id="BLXT01002187">
    <property type="protein sequence ID" value="GFN91920.1"/>
    <property type="molecule type" value="Genomic_DNA"/>
</dbReference>
<keyword evidence="3" id="KW-1185">Reference proteome</keyword>
<accession>A0AAV3Z7R6</accession>
<dbReference type="Proteomes" id="UP000735302">
    <property type="component" value="Unassembled WGS sequence"/>
</dbReference>
<evidence type="ECO:0000313" key="2">
    <source>
        <dbReference type="EMBL" id="GFN91920.1"/>
    </source>
</evidence>
<feature type="region of interest" description="Disordered" evidence="1">
    <location>
        <begin position="1"/>
        <end position="42"/>
    </location>
</feature>